<dbReference type="EMBL" id="GL871137">
    <property type="protein sequence ID" value="EGC33545.1"/>
    <property type="molecule type" value="Genomic_DNA"/>
</dbReference>
<feature type="domain" description="Complex 1 LYR protein" evidence="6">
    <location>
        <begin position="13"/>
        <end position="70"/>
    </location>
</feature>
<protein>
    <recommendedName>
        <fullName evidence="6">Complex 1 LYR protein domain-containing protein</fullName>
    </recommendedName>
</protein>
<dbReference type="VEuPathDB" id="AmoebaDB:DICPUDRAFT_36559"/>
<dbReference type="GO" id="GO:0005759">
    <property type="term" value="C:mitochondrial matrix"/>
    <property type="evidence" value="ECO:0007669"/>
    <property type="project" value="UniProtKB-SubCell"/>
</dbReference>
<comment type="subcellular location">
    <subcellularLocation>
        <location evidence="1">Mitochondrion matrix</location>
    </subcellularLocation>
</comment>
<dbReference type="GeneID" id="10504294"/>
<keyword evidence="8" id="KW-1185">Reference proteome</keyword>
<evidence type="ECO:0000256" key="2">
    <source>
        <dbReference type="ARBA" id="ARBA00023128"/>
    </source>
</evidence>
<evidence type="ECO:0000256" key="3">
    <source>
        <dbReference type="ARBA" id="ARBA00023186"/>
    </source>
</evidence>
<dbReference type="Pfam" id="PF05347">
    <property type="entry name" value="Complex1_LYR"/>
    <property type="match status" value="1"/>
</dbReference>
<dbReference type="InterPro" id="IPR008011">
    <property type="entry name" value="Complex1_LYR_dom"/>
</dbReference>
<dbReference type="GO" id="GO:0005739">
    <property type="term" value="C:mitochondrion"/>
    <property type="evidence" value="ECO:0000318"/>
    <property type="project" value="GO_Central"/>
</dbReference>
<evidence type="ECO:0000313" key="7">
    <source>
        <dbReference type="EMBL" id="EGC33545.1"/>
    </source>
</evidence>
<feature type="region of interest" description="Disordered" evidence="5">
    <location>
        <begin position="80"/>
        <end position="105"/>
    </location>
</feature>
<reference evidence="8" key="1">
    <citation type="journal article" date="2011" name="Genome Biol.">
        <title>Comparative genomics of the social amoebae Dictyostelium discoideum and Dictyostelium purpureum.</title>
        <authorList>
            <consortium name="US DOE Joint Genome Institute (JGI-PGF)"/>
            <person name="Sucgang R."/>
            <person name="Kuo A."/>
            <person name="Tian X."/>
            <person name="Salerno W."/>
            <person name="Parikh A."/>
            <person name="Feasley C.L."/>
            <person name="Dalin E."/>
            <person name="Tu H."/>
            <person name="Huang E."/>
            <person name="Barry K."/>
            <person name="Lindquist E."/>
            <person name="Shapiro H."/>
            <person name="Bruce D."/>
            <person name="Schmutz J."/>
            <person name="Salamov A."/>
            <person name="Fey P."/>
            <person name="Gaudet P."/>
            <person name="Anjard C."/>
            <person name="Babu M.M."/>
            <person name="Basu S."/>
            <person name="Bushmanova Y."/>
            <person name="van der Wel H."/>
            <person name="Katoh-Kurasawa M."/>
            <person name="Dinh C."/>
            <person name="Coutinho P.M."/>
            <person name="Saito T."/>
            <person name="Elias M."/>
            <person name="Schaap P."/>
            <person name="Kay R.R."/>
            <person name="Henrissat B."/>
            <person name="Eichinger L."/>
            <person name="Rivero F."/>
            <person name="Putnam N.H."/>
            <person name="West C.M."/>
            <person name="Loomis W.F."/>
            <person name="Chisholm R.L."/>
            <person name="Shaulsky G."/>
            <person name="Strassmann J.E."/>
            <person name="Queller D.C."/>
            <person name="Kuspa A."/>
            <person name="Grigoriev I.V."/>
        </authorList>
    </citation>
    <scope>NUCLEOTIDE SEQUENCE [LARGE SCALE GENOMIC DNA]</scope>
    <source>
        <strain evidence="8">QSDP1</strain>
    </source>
</reference>
<gene>
    <name evidence="7" type="ORF">DICPUDRAFT_36559</name>
</gene>
<dbReference type="CDD" id="cd20268">
    <property type="entry name" value="Complex1_LYR_SDHAF1_LYRM8"/>
    <property type="match status" value="1"/>
</dbReference>
<evidence type="ECO:0000259" key="6">
    <source>
        <dbReference type="Pfam" id="PF05347"/>
    </source>
</evidence>
<accession>F0ZR91</accession>
<evidence type="ECO:0000256" key="5">
    <source>
        <dbReference type="SAM" id="MobiDB-lite"/>
    </source>
</evidence>
<name>F0ZR91_DICPU</name>
<dbReference type="OrthoDB" id="273010at2759"/>
<comment type="similarity">
    <text evidence="4">Belongs to the complex I LYR family. SDHAF1 subfamily.</text>
</comment>
<dbReference type="InParanoid" id="F0ZR91"/>
<evidence type="ECO:0000256" key="1">
    <source>
        <dbReference type="ARBA" id="ARBA00004305"/>
    </source>
</evidence>
<proteinExistence type="inferred from homology"/>
<organism evidence="7 8">
    <name type="scientific">Dictyostelium purpureum</name>
    <name type="common">Slime mold</name>
    <dbReference type="NCBI Taxonomy" id="5786"/>
    <lineage>
        <taxon>Eukaryota</taxon>
        <taxon>Amoebozoa</taxon>
        <taxon>Evosea</taxon>
        <taxon>Eumycetozoa</taxon>
        <taxon>Dictyostelia</taxon>
        <taxon>Dictyosteliales</taxon>
        <taxon>Dictyosteliaceae</taxon>
        <taxon>Dictyostelium</taxon>
    </lineage>
</organism>
<dbReference type="PANTHER" id="PTHR13675:SF5">
    <property type="entry name" value="SUCCINATE DEHYDROGENASE ASSEMBLY FACTOR 1B, MITOCHONDRIAL"/>
    <property type="match status" value="1"/>
</dbReference>
<dbReference type="eggNOG" id="ENOG502S56S">
    <property type="taxonomic scope" value="Eukaryota"/>
</dbReference>
<dbReference type="Proteomes" id="UP000001064">
    <property type="component" value="Unassembled WGS sequence"/>
</dbReference>
<dbReference type="RefSeq" id="XP_003289927.1">
    <property type="nucleotide sequence ID" value="XM_003289879.1"/>
</dbReference>
<dbReference type="PANTHER" id="PTHR13675">
    <property type="entry name" value="LYR MOTIF-CONTAINING PROTEIN 2"/>
    <property type="match status" value="1"/>
</dbReference>
<dbReference type="KEGG" id="dpp:DICPUDRAFT_36559"/>
<keyword evidence="3" id="KW-0143">Chaperone</keyword>
<sequence>MSSKIIKENKKLVLNLYKRCLYSAKRCPKFQNQLMMESYIKLKFRSNKDVHQRDFETIETLIKQGEEELKSMNEYHELRSKSKKGEDFESNFDDEFNYIGNKENK</sequence>
<dbReference type="AlphaFoldDB" id="F0ZR91"/>
<dbReference type="OMA" id="YSAKRCP"/>
<evidence type="ECO:0000256" key="4">
    <source>
        <dbReference type="ARBA" id="ARBA00025715"/>
    </source>
</evidence>
<dbReference type="GO" id="GO:0034553">
    <property type="term" value="P:mitochondrial respiratory chain complex II assembly"/>
    <property type="evidence" value="ECO:0000318"/>
    <property type="project" value="GO_Central"/>
</dbReference>
<dbReference type="InterPro" id="IPR045295">
    <property type="entry name" value="Complex1_LYR_SDHAF1_LYRM8"/>
</dbReference>
<evidence type="ECO:0000313" key="8">
    <source>
        <dbReference type="Proteomes" id="UP000001064"/>
    </source>
</evidence>
<keyword evidence="2" id="KW-0496">Mitochondrion</keyword>